<feature type="domain" description="Glycoside hydrolase family 65 N-terminal" evidence="13">
    <location>
        <begin position="73"/>
        <end position="337"/>
    </location>
</feature>
<dbReference type="Gene3D" id="1.50.10.10">
    <property type="match status" value="1"/>
</dbReference>
<keyword evidence="4 10" id="KW-0732">Signal</keyword>
<dbReference type="InterPro" id="IPR005196">
    <property type="entry name" value="Glyco_hydro_65_N"/>
</dbReference>
<dbReference type="Gene3D" id="2.60.120.260">
    <property type="entry name" value="Galactose-binding domain-like"/>
    <property type="match status" value="1"/>
</dbReference>
<feature type="chain" id="PRO_5004280891" description="alpha,alpha-trehalase" evidence="10">
    <location>
        <begin position="20"/>
        <end position="1066"/>
    </location>
</feature>
<dbReference type="AlphaFoldDB" id="Q6V7X7"/>
<reference evidence="14" key="1">
    <citation type="submission" date="2003-07" db="EMBL/GenBank/DDBJ databases">
        <title>Cloning of the Acid Trehalase cDNA from Talaromyces emersonii.</title>
        <authorList>
            <person name="Heneghan M.N."/>
            <person name="Murray P.G."/>
            <person name="Tuohy M.G."/>
        </authorList>
    </citation>
    <scope>NUCLEOTIDE SEQUENCE</scope>
</reference>
<dbReference type="EMBL" id="AY348555">
    <property type="protein sequence ID" value="AAQ67343.1"/>
    <property type="molecule type" value="mRNA"/>
</dbReference>
<comment type="similarity">
    <text evidence="2">Belongs to the glycosyl hydrolase 65 family.</text>
</comment>
<evidence type="ECO:0000256" key="7">
    <source>
        <dbReference type="ARBA" id="ARBA00023295"/>
    </source>
</evidence>
<feature type="domain" description="Glycoside hydrolase family 65 C-terminal" evidence="12">
    <location>
        <begin position="772"/>
        <end position="817"/>
    </location>
</feature>
<dbReference type="Pfam" id="PF03633">
    <property type="entry name" value="Glyco_hydro_65C"/>
    <property type="match status" value="1"/>
</dbReference>
<dbReference type="Gene3D" id="2.70.98.40">
    <property type="entry name" value="Glycoside hydrolase, family 65, N-terminal domain"/>
    <property type="match status" value="1"/>
</dbReference>
<evidence type="ECO:0000256" key="2">
    <source>
        <dbReference type="ARBA" id="ARBA00006768"/>
    </source>
</evidence>
<dbReference type="PANTHER" id="PTHR11051:SF8">
    <property type="entry name" value="PROTEIN-GLUCOSYLGALACTOSYLHYDROXYLYSINE GLUCOSIDASE"/>
    <property type="match status" value="1"/>
</dbReference>
<dbReference type="InterPro" id="IPR012341">
    <property type="entry name" value="6hp_glycosidase-like_sf"/>
</dbReference>
<evidence type="ECO:0000256" key="5">
    <source>
        <dbReference type="ARBA" id="ARBA00022801"/>
    </source>
</evidence>
<dbReference type="GO" id="GO:0004555">
    <property type="term" value="F:alpha,alpha-trehalase activity"/>
    <property type="evidence" value="ECO:0007669"/>
    <property type="project" value="UniProtKB-EC"/>
</dbReference>
<dbReference type="InterPro" id="IPR008928">
    <property type="entry name" value="6-hairpin_glycosidase_sf"/>
</dbReference>
<comment type="catalytic activity">
    <reaction evidence="1">
        <text>alpha,alpha-trehalose + H2O = alpha-D-glucose + beta-D-glucose</text>
        <dbReference type="Rhea" id="RHEA:32675"/>
        <dbReference type="ChEBI" id="CHEBI:15377"/>
        <dbReference type="ChEBI" id="CHEBI:15903"/>
        <dbReference type="ChEBI" id="CHEBI:16551"/>
        <dbReference type="ChEBI" id="CHEBI:17925"/>
        <dbReference type="EC" id="3.2.1.28"/>
    </reaction>
</comment>
<evidence type="ECO:0000256" key="9">
    <source>
        <dbReference type="ARBA" id="ARBA00031637"/>
    </source>
</evidence>
<evidence type="ECO:0000259" key="13">
    <source>
        <dbReference type="Pfam" id="PF03636"/>
    </source>
</evidence>
<evidence type="ECO:0000256" key="1">
    <source>
        <dbReference type="ARBA" id="ARBA00001576"/>
    </source>
</evidence>
<dbReference type="FunFam" id="2.70.98.40:FF:000004">
    <property type="entry name" value="Alpha,alpha-trehalose glucohydrolase TreA/Ath1"/>
    <property type="match status" value="1"/>
</dbReference>
<dbReference type="FunFam" id="1.50.10.10:FF:000032">
    <property type="entry name" value="Vacuolar acid trehalase"/>
    <property type="match status" value="1"/>
</dbReference>
<protein>
    <recommendedName>
        <fullName evidence="3">alpha,alpha-trehalase</fullName>
        <ecNumber evidence="3">3.2.1.28</ecNumber>
    </recommendedName>
    <alternativeName>
        <fullName evidence="8">Alpha,alpha-trehalase</fullName>
    </alternativeName>
    <alternativeName>
        <fullName evidence="9">Alpha,alpha-trehalose glucohydrolase</fullName>
    </alternativeName>
</protein>
<organism evidence="14">
    <name type="scientific">Rasamsonia emersonii</name>
    <name type="common">Thermophilic fungus</name>
    <name type="synonym">Talaromyces emersonii</name>
    <dbReference type="NCBI Taxonomy" id="68825"/>
    <lineage>
        <taxon>Eukaryota</taxon>
        <taxon>Fungi</taxon>
        <taxon>Dikarya</taxon>
        <taxon>Ascomycota</taxon>
        <taxon>Pezizomycotina</taxon>
        <taxon>Eurotiomycetes</taxon>
        <taxon>Eurotiomycetidae</taxon>
        <taxon>Eurotiales</taxon>
        <taxon>Trichocomaceae</taxon>
        <taxon>Rasamsonia</taxon>
    </lineage>
</organism>
<keyword evidence="6" id="KW-0325">Glycoprotein</keyword>
<evidence type="ECO:0000256" key="4">
    <source>
        <dbReference type="ARBA" id="ARBA00022729"/>
    </source>
</evidence>
<dbReference type="InterPro" id="IPR005195">
    <property type="entry name" value="Glyco_hydro_65_M"/>
</dbReference>
<feature type="signal peptide" evidence="10">
    <location>
        <begin position="1"/>
        <end position="19"/>
    </location>
</feature>
<evidence type="ECO:0000256" key="8">
    <source>
        <dbReference type="ARBA" id="ARBA00030473"/>
    </source>
</evidence>
<dbReference type="InterPro" id="IPR005194">
    <property type="entry name" value="Glyco_hydro_65_C"/>
</dbReference>
<dbReference type="GO" id="GO:0030246">
    <property type="term" value="F:carbohydrate binding"/>
    <property type="evidence" value="ECO:0007669"/>
    <property type="project" value="InterPro"/>
</dbReference>
<dbReference type="Pfam" id="PF03636">
    <property type="entry name" value="Glyco_hydro_65N"/>
    <property type="match status" value="1"/>
</dbReference>
<dbReference type="EC" id="3.2.1.28" evidence="3"/>
<accession>Q6V7X7</accession>
<feature type="domain" description="Glycoside hydrolase family 65 central catalytic" evidence="11">
    <location>
        <begin position="503"/>
        <end position="619"/>
    </location>
</feature>
<evidence type="ECO:0000259" key="11">
    <source>
        <dbReference type="Pfam" id="PF03632"/>
    </source>
</evidence>
<evidence type="ECO:0000256" key="10">
    <source>
        <dbReference type="SAM" id="SignalP"/>
    </source>
</evidence>
<dbReference type="PANTHER" id="PTHR11051">
    <property type="entry name" value="GLYCOSYL HYDROLASE-RELATED"/>
    <property type="match status" value="1"/>
</dbReference>
<dbReference type="SUPFAM" id="SSF74650">
    <property type="entry name" value="Galactose mutarotase-like"/>
    <property type="match status" value="1"/>
</dbReference>
<dbReference type="GO" id="GO:0009277">
    <property type="term" value="C:fungal-type cell wall"/>
    <property type="evidence" value="ECO:0007669"/>
    <property type="project" value="TreeGrafter"/>
</dbReference>
<dbReference type="GO" id="GO:0005993">
    <property type="term" value="P:trehalose catabolic process"/>
    <property type="evidence" value="ECO:0007669"/>
    <property type="project" value="TreeGrafter"/>
</dbReference>
<dbReference type="Pfam" id="PF03632">
    <property type="entry name" value="Glyco_hydro_65m"/>
    <property type="match status" value="1"/>
</dbReference>
<proteinExistence type="evidence at transcript level"/>
<keyword evidence="7" id="KW-0326">Glycosidase</keyword>
<keyword evidence="5" id="KW-0378">Hydrolase</keyword>
<evidence type="ECO:0000256" key="3">
    <source>
        <dbReference type="ARBA" id="ARBA00012757"/>
    </source>
</evidence>
<dbReference type="CAZy" id="GH65">
    <property type="family name" value="Glycoside Hydrolase Family 65"/>
</dbReference>
<dbReference type="InterPro" id="IPR011013">
    <property type="entry name" value="Gal_mutarotase_sf_dom"/>
</dbReference>
<sequence length="1066" mass="116509">MQSKLLSLLLLSLPASCLPLEERVAQVVRAYSSPHGLQVRDGKPANASQTYETRFPGVTWDQHNWRLTSTVLDQGHYQSRGSIANGYVGINVASAGPFFELDTPVGGDVINGWPLFSRRQTFATIAGFYDEQPRTNGTNFPWLYQYGGESVISGVPHWSGLVLDLGDGTYLDATVDNTTISDYSTVYDYKAGILSWSYTWTPTGNKGSFKINYSLFAHKLYVNQAVVRLDITPSTNTNATVVNVIDGYSAVPTDFVGSGKDGSIYSAVRPWGINNVTAYIYTVLDGSNGVDLSSAAIVSNKPYIHTNDSSIAQSVNVGFRSGKTVSITKLVGAASSDAFPNPQQTAKEAALTAKKKGYEALLRSHVKEWAAVMPDDSVDDFTFPENGTLPQDPFIIESAITAVVNPYYLLQNTVSENALKEISNAPANEWSISVGGLTSDSYPGFHFLGRQICGMHLGLVVFSPKQPRGIPQITGKPSTSKPAKTLRLAFTSSKNKTWFSDSAAVYPWTSGRYGNCTGTGPCWDYEYHLNGDIGLSLINQWVTSGDTKTFQESYFPIYDSIATLYADLLRLNGSHWTLTNMTDPDEYANPVNAGGYTMLLIAQTLFYANSFRQQFGIAKNTTWTDMASNILLLRENDVTLEYTTMNNSVAVKQADVVLVTYPLDYSTNYSSSDALNDLDYYALKQSPDGPGMTYAIFSIVANEVSPSGCSVYTYAQYSYDPYVRAPFFQFSEQLIDDYTLNGGTHPAYPFLTGHGGANQVVIFGYLGLRLLPDDAIHIDPNLPPQVPHVKYRTFYWRGWPIQASSNYTHFTISRAAHVQPLDTADQRFAKTAIPVQVGSGKNVTVYQLPLKGQLTVPNHQVGSTLTVPGNLAQCQPVQSQNSYEPGQYPMAAVDGAASTKWQPSFAANTSSLTVSLPASESGAMVSGFYFDWAQAPPVKATVVFHNDTSDDPLATSSNGQSLSRILATLPFLVLTTPEATRADTIMFRGGNTTNVTLAQPVPGATVRHFCISPAIKRSASQVRPRTARARRLQSGRFWRTTLRSNSRSERFRWSVSSPALAGLHAR</sequence>
<dbReference type="InterPro" id="IPR037018">
    <property type="entry name" value="GH65_N"/>
</dbReference>
<evidence type="ECO:0000256" key="6">
    <source>
        <dbReference type="ARBA" id="ARBA00023180"/>
    </source>
</evidence>
<name>Q6V7X7_RASEM</name>
<evidence type="ECO:0000313" key="14">
    <source>
        <dbReference type="EMBL" id="AAQ67343.1"/>
    </source>
</evidence>
<dbReference type="SUPFAM" id="SSF48208">
    <property type="entry name" value="Six-hairpin glycosidases"/>
    <property type="match status" value="1"/>
</dbReference>
<evidence type="ECO:0000259" key="12">
    <source>
        <dbReference type="Pfam" id="PF03633"/>
    </source>
</evidence>